<feature type="transmembrane region" description="Helical" evidence="1">
    <location>
        <begin position="21"/>
        <end position="44"/>
    </location>
</feature>
<sequence length="45" mass="5279">MDKRFEQADKRFESLTRRIDRFMIWSFATTLTVGGIVVAAIKYLP</sequence>
<name>A0A4Y1YJB1_9PROT</name>
<organism evidence="2 3">
    <name type="scientific">Nitrosomonas stercoris</name>
    <dbReference type="NCBI Taxonomy" id="1444684"/>
    <lineage>
        <taxon>Bacteria</taxon>
        <taxon>Pseudomonadati</taxon>
        <taxon>Pseudomonadota</taxon>
        <taxon>Betaproteobacteria</taxon>
        <taxon>Nitrosomonadales</taxon>
        <taxon>Nitrosomonadaceae</taxon>
        <taxon>Nitrosomonas</taxon>
    </lineage>
</organism>
<protein>
    <submittedName>
        <fullName evidence="2">Uncharacterized protein</fullName>
    </submittedName>
</protein>
<dbReference type="Gene3D" id="6.10.250.2540">
    <property type="match status" value="1"/>
</dbReference>
<gene>
    <name evidence="2" type="ORF">Nstercoris_00423</name>
</gene>
<dbReference type="KEGG" id="nst:Nstercoris_00423"/>
<keyword evidence="1" id="KW-1133">Transmembrane helix</keyword>
<reference evidence="2 3" key="1">
    <citation type="submission" date="2019-06" db="EMBL/GenBank/DDBJ databases">
        <title>Nitrosomonas stercoris KYUHI-S whole genome shotgun sequence.</title>
        <authorList>
            <person name="Nakagawa T."/>
            <person name="Tsuchiya Y."/>
            <person name="Takahashi R."/>
        </authorList>
    </citation>
    <scope>NUCLEOTIDE SEQUENCE [LARGE SCALE GENOMIC DNA]</scope>
    <source>
        <strain evidence="2 3">KYUHI-S</strain>
    </source>
</reference>
<keyword evidence="1" id="KW-0812">Transmembrane</keyword>
<evidence type="ECO:0000256" key="1">
    <source>
        <dbReference type="SAM" id="Phobius"/>
    </source>
</evidence>
<keyword evidence="1" id="KW-0472">Membrane</keyword>
<evidence type="ECO:0000313" key="2">
    <source>
        <dbReference type="EMBL" id="BBL34192.1"/>
    </source>
</evidence>
<evidence type="ECO:0000313" key="3">
    <source>
        <dbReference type="Proteomes" id="UP000316473"/>
    </source>
</evidence>
<dbReference type="AlphaFoldDB" id="A0A4Y1YJB1"/>
<proteinExistence type="predicted"/>
<keyword evidence="3" id="KW-1185">Reference proteome</keyword>
<dbReference type="Proteomes" id="UP000316473">
    <property type="component" value="Chromosome"/>
</dbReference>
<accession>A0A4Y1YJB1</accession>
<dbReference type="EMBL" id="AP019755">
    <property type="protein sequence ID" value="BBL34192.1"/>
    <property type="molecule type" value="Genomic_DNA"/>
</dbReference>